<keyword evidence="5" id="KW-1185">Reference proteome</keyword>
<proteinExistence type="predicted"/>
<dbReference type="InterPro" id="IPR055188">
    <property type="entry name" value="Choice_anch_I"/>
</dbReference>
<feature type="chain" id="PRO_5037256469" evidence="2">
    <location>
        <begin position="24"/>
        <end position="585"/>
    </location>
</feature>
<feature type="domain" description="Choice-of-anchor I" evidence="3">
    <location>
        <begin position="56"/>
        <end position="553"/>
    </location>
</feature>
<dbReference type="SUPFAM" id="SSF51004">
    <property type="entry name" value="C-terminal (heme d1) domain of cytochrome cd1-nitrite reductase"/>
    <property type="match status" value="1"/>
</dbReference>
<feature type="signal peptide" evidence="2">
    <location>
        <begin position="1"/>
        <end position="23"/>
    </location>
</feature>
<evidence type="ECO:0000313" key="4">
    <source>
        <dbReference type="EMBL" id="MBH0229195.1"/>
    </source>
</evidence>
<organism evidence="4 5">
    <name type="scientific">Halobacillus yeomjeoni</name>
    <dbReference type="NCBI Taxonomy" id="311194"/>
    <lineage>
        <taxon>Bacteria</taxon>
        <taxon>Bacillati</taxon>
        <taxon>Bacillota</taxon>
        <taxon>Bacilli</taxon>
        <taxon>Bacillales</taxon>
        <taxon>Bacillaceae</taxon>
        <taxon>Halobacillus</taxon>
    </lineage>
</organism>
<comment type="caution">
    <text evidence="4">The sequence shown here is derived from an EMBL/GenBank/DDBJ whole genome shotgun (WGS) entry which is preliminary data.</text>
</comment>
<sequence length="585" mass="64006">MNKKKILVPALLAMIAAPTTSLAAEDVNKYPEHSNGDNFTISVHGRYDSGAGLDEGGAEILDYDSNTQRVFVVNGADQSLDILTIGKGEGKGLKLHKKIMLSNIDLGTFQPGDLTSVSVHPTEPYVAVAIPNKQKTDNGVIAFFTTDGDFIDYEKAGALPDMVTFTPDGSQLLVANEGEPDDTYSTDPEGSITLMDVTEGVKNRTVDTLNFTSLTEEQIDEDVRIYSPGASPAEDFEPEYIQVTPDGKKAYVSLQENNAVAELSLVDKEVNHIHGLGFKDHSLEGNGIDASNTSSSINIQPAPVLGMHQPDGIALFSMEGENYVLTPNEGDARDYDGFSEEVRIKDLIADPDREIHLDASYYEGYSQKELDQMVEDGLWNDDQLGRLKVTSTMGQSKDGSYQALYSYGSRSFSVYETDDFSRIYDSGNEFENVTSEMLPEHFNASNDSNEKKDRSDDKGPEPETATTGVINGKTYAFIGLERQGGIMVYNVDEPEHPQFVTYFTTRDFSAEDGSVKGDSGPEGFKFIAGDQSPTGKPLLLVSHEVTGTTVAYELSESFPFASFEPAQGLFSTFQSYLKKNVFKHQ</sequence>
<accession>A0A931HTB9</accession>
<dbReference type="InterPro" id="IPR015943">
    <property type="entry name" value="WD40/YVTN_repeat-like_dom_sf"/>
</dbReference>
<dbReference type="RefSeq" id="WP_197315819.1">
    <property type="nucleotide sequence ID" value="NZ_JADZSC010000001.1"/>
</dbReference>
<dbReference type="InterPro" id="IPR052956">
    <property type="entry name" value="Mesenchyme-surface_protein"/>
</dbReference>
<evidence type="ECO:0000313" key="5">
    <source>
        <dbReference type="Proteomes" id="UP000614490"/>
    </source>
</evidence>
<dbReference type="Proteomes" id="UP000614490">
    <property type="component" value="Unassembled WGS sequence"/>
</dbReference>
<dbReference type="AlphaFoldDB" id="A0A931HTB9"/>
<feature type="region of interest" description="Disordered" evidence="1">
    <location>
        <begin position="440"/>
        <end position="468"/>
    </location>
</feature>
<dbReference type="InterPro" id="IPR011048">
    <property type="entry name" value="Haem_d1_sf"/>
</dbReference>
<reference evidence="4 5" key="1">
    <citation type="journal article" date="2005" name="Int. J. Syst. Evol. Microbiol.">
        <title>Halobacillus yeomjeoni sp. nov., isolated from a marine solar saltern in Korea.</title>
        <authorList>
            <person name="Yoon J.H."/>
            <person name="Kang S.J."/>
            <person name="Lee C.H."/>
            <person name="Oh H.W."/>
            <person name="Oh T.K."/>
        </authorList>
    </citation>
    <scope>NUCLEOTIDE SEQUENCE [LARGE SCALE GENOMIC DNA]</scope>
    <source>
        <strain evidence="4 5">KCTC 3957</strain>
    </source>
</reference>
<gene>
    <name evidence="4" type="ORF">H0267_03110</name>
</gene>
<evidence type="ECO:0000256" key="1">
    <source>
        <dbReference type="SAM" id="MobiDB-lite"/>
    </source>
</evidence>
<dbReference type="EMBL" id="JADZSC010000001">
    <property type="protein sequence ID" value="MBH0229195.1"/>
    <property type="molecule type" value="Genomic_DNA"/>
</dbReference>
<dbReference type="PANTHER" id="PTHR46928:SF1">
    <property type="entry name" value="MESENCHYME-SPECIFIC CELL SURFACE GLYCOPROTEIN"/>
    <property type="match status" value="1"/>
</dbReference>
<dbReference type="Pfam" id="PF22494">
    <property type="entry name" value="choice_anch_I"/>
    <property type="match status" value="1"/>
</dbReference>
<dbReference type="Gene3D" id="2.130.10.10">
    <property type="entry name" value="YVTN repeat-like/Quinoprotein amine dehydrogenase"/>
    <property type="match status" value="1"/>
</dbReference>
<evidence type="ECO:0000256" key="2">
    <source>
        <dbReference type="SAM" id="SignalP"/>
    </source>
</evidence>
<feature type="compositionally biased region" description="Basic and acidic residues" evidence="1">
    <location>
        <begin position="448"/>
        <end position="461"/>
    </location>
</feature>
<protein>
    <submittedName>
        <fullName evidence="4">Choice-of-anchor I family protein</fullName>
    </submittedName>
</protein>
<keyword evidence="2" id="KW-0732">Signal</keyword>
<evidence type="ECO:0000259" key="3">
    <source>
        <dbReference type="Pfam" id="PF22494"/>
    </source>
</evidence>
<dbReference type="NCBIfam" id="NF038117">
    <property type="entry name" value="choice_anch_I"/>
    <property type="match status" value="1"/>
</dbReference>
<name>A0A931HTB9_9BACI</name>
<dbReference type="PANTHER" id="PTHR46928">
    <property type="entry name" value="MESENCHYME-SPECIFIC CELL SURFACE GLYCOPROTEIN"/>
    <property type="match status" value="1"/>
</dbReference>